<protein>
    <submittedName>
        <fullName evidence="1">Uncharacterized protein</fullName>
    </submittedName>
</protein>
<keyword evidence="2" id="KW-1185">Reference proteome</keyword>
<dbReference type="AlphaFoldDB" id="A0A401SLY5"/>
<comment type="caution">
    <text evidence="1">The sequence shown here is derived from an EMBL/GenBank/DDBJ whole genome shotgun (WGS) entry which is preliminary data.</text>
</comment>
<evidence type="ECO:0000313" key="2">
    <source>
        <dbReference type="Proteomes" id="UP000287033"/>
    </source>
</evidence>
<gene>
    <name evidence="1" type="ORF">chiPu_0009845</name>
</gene>
<organism evidence="1 2">
    <name type="scientific">Chiloscyllium punctatum</name>
    <name type="common">Brownbanded bambooshark</name>
    <name type="synonym">Hemiscyllium punctatum</name>
    <dbReference type="NCBI Taxonomy" id="137246"/>
    <lineage>
        <taxon>Eukaryota</taxon>
        <taxon>Metazoa</taxon>
        <taxon>Chordata</taxon>
        <taxon>Craniata</taxon>
        <taxon>Vertebrata</taxon>
        <taxon>Chondrichthyes</taxon>
        <taxon>Elasmobranchii</taxon>
        <taxon>Galeomorphii</taxon>
        <taxon>Galeoidea</taxon>
        <taxon>Orectolobiformes</taxon>
        <taxon>Hemiscylliidae</taxon>
        <taxon>Chiloscyllium</taxon>
    </lineage>
</organism>
<proteinExistence type="predicted"/>
<reference evidence="1 2" key="1">
    <citation type="journal article" date="2018" name="Nat. Ecol. Evol.">
        <title>Shark genomes provide insights into elasmobranch evolution and the origin of vertebrates.</title>
        <authorList>
            <person name="Hara Y"/>
            <person name="Yamaguchi K"/>
            <person name="Onimaru K"/>
            <person name="Kadota M"/>
            <person name="Koyanagi M"/>
            <person name="Keeley SD"/>
            <person name="Tatsumi K"/>
            <person name="Tanaka K"/>
            <person name="Motone F"/>
            <person name="Kageyama Y"/>
            <person name="Nozu R"/>
            <person name="Adachi N"/>
            <person name="Nishimura O"/>
            <person name="Nakagawa R"/>
            <person name="Tanegashima C"/>
            <person name="Kiyatake I"/>
            <person name="Matsumoto R"/>
            <person name="Murakumo K"/>
            <person name="Nishida K"/>
            <person name="Terakita A"/>
            <person name="Kuratani S"/>
            <person name="Sato K"/>
            <person name="Hyodo S Kuraku.S."/>
        </authorList>
    </citation>
    <scope>NUCLEOTIDE SEQUENCE [LARGE SCALE GENOMIC DNA]</scope>
</reference>
<sequence>MAHAQYPDSPVGRVSKTSLQPLVIRVTWRGLLKFGKMSNTTDICPHLDSVGEITKEELLQKSKTAKDTNSTGTM</sequence>
<evidence type="ECO:0000313" key="1">
    <source>
        <dbReference type="EMBL" id="GCC31388.1"/>
    </source>
</evidence>
<name>A0A401SLY5_CHIPU</name>
<dbReference type="Proteomes" id="UP000287033">
    <property type="component" value="Unassembled WGS sequence"/>
</dbReference>
<dbReference type="EMBL" id="BEZZ01000359">
    <property type="protein sequence ID" value="GCC31388.1"/>
    <property type="molecule type" value="Genomic_DNA"/>
</dbReference>
<accession>A0A401SLY5</accession>